<evidence type="ECO:0000256" key="4">
    <source>
        <dbReference type="ARBA" id="ARBA00022679"/>
    </source>
</evidence>
<evidence type="ECO:0000256" key="8">
    <source>
        <dbReference type="ARBA" id="ARBA00023012"/>
    </source>
</evidence>
<evidence type="ECO:0000256" key="6">
    <source>
        <dbReference type="ARBA" id="ARBA00022777"/>
    </source>
</evidence>
<evidence type="ECO:0000313" key="12">
    <source>
        <dbReference type="EMBL" id="GLW65024.1"/>
    </source>
</evidence>
<keyword evidence="6 12" id="KW-0418">Kinase</keyword>
<dbReference type="InterPro" id="IPR050482">
    <property type="entry name" value="Sensor_HK_TwoCompSys"/>
</dbReference>
<dbReference type="PANTHER" id="PTHR24421">
    <property type="entry name" value="NITRATE/NITRITE SENSOR PROTEIN NARX-RELATED"/>
    <property type="match status" value="1"/>
</dbReference>
<evidence type="ECO:0000256" key="1">
    <source>
        <dbReference type="ARBA" id="ARBA00000085"/>
    </source>
</evidence>
<dbReference type="Gene3D" id="1.20.5.1930">
    <property type="match status" value="1"/>
</dbReference>
<keyword evidence="9" id="KW-1133">Transmembrane helix</keyword>
<dbReference type="SUPFAM" id="SSF55874">
    <property type="entry name" value="ATPase domain of HSP90 chaperone/DNA topoisomerase II/histidine kinase"/>
    <property type="match status" value="1"/>
</dbReference>
<dbReference type="GO" id="GO:0046983">
    <property type="term" value="F:protein dimerization activity"/>
    <property type="evidence" value="ECO:0007669"/>
    <property type="project" value="InterPro"/>
</dbReference>
<dbReference type="GO" id="GO:0000155">
    <property type="term" value="F:phosphorelay sensor kinase activity"/>
    <property type="evidence" value="ECO:0007669"/>
    <property type="project" value="InterPro"/>
</dbReference>
<accession>A0A9W6PV23</accession>
<dbReference type="EMBL" id="BSRZ01000007">
    <property type="protein sequence ID" value="GLW65024.1"/>
    <property type="molecule type" value="Genomic_DNA"/>
</dbReference>
<feature type="transmembrane region" description="Helical" evidence="9">
    <location>
        <begin position="20"/>
        <end position="39"/>
    </location>
</feature>
<gene>
    <name evidence="12" type="ORF">Arub01_32680</name>
</gene>
<keyword evidence="9" id="KW-0472">Membrane</keyword>
<comment type="caution">
    <text evidence="12">The sequence shown here is derived from an EMBL/GenBank/DDBJ whole genome shotgun (WGS) entry which is preliminary data.</text>
</comment>
<keyword evidence="8" id="KW-0902">Two-component regulatory system</keyword>
<proteinExistence type="predicted"/>
<dbReference type="AlphaFoldDB" id="A0A9W6PV23"/>
<dbReference type="PANTHER" id="PTHR24421:SF10">
    <property type="entry name" value="NITRATE_NITRITE SENSOR PROTEIN NARQ"/>
    <property type="match status" value="1"/>
</dbReference>
<protein>
    <recommendedName>
        <fullName evidence="2">histidine kinase</fullName>
        <ecNumber evidence="2">2.7.13.3</ecNumber>
    </recommendedName>
</protein>
<keyword evidence="4" id="KW-0808">Transferase</keyword>
<keyword evidence="7" id="KW-0067">ATP-binding</keyword>
<feature type="transmembrane region" description="Helical" evidence="9">
    <location>
        <begin position="142"/>
        <end position="163"/>
    </location>
</feature>
<keyword evidence="5" id="KW-0547">Nucleotide-binding</keyword>
<feature type="transmembrane region" description="Helical" evidence="9">
    <location>
        <begin position="73"/>
        <end position="96"/>
    </location>
</feature>
<dbReference type="Pfam" id="PF02518">
    <property type="entry name" value="HATPase_c"/>
    <property type="match status" value="1"/>
</dbReference>
<organism evidence="12 13">
    <name type="scientific">Actinomadura rubrobrunea</name>
    <dbReference type="NCBI Taxonomy" id="115335"/>
    <lineage>
        <taxon>Bacteria</taxon>
        <taxon>Bacillati</taxon>
        <taxon>Actinomycetota</taxon>
        <taxon>Actinomycetes</taxon>
        <taxon>Streptosporangiales</taxon>
        <taxon>Thermomonosporaceae</taxon>
        <taxon>Actinomadura</taxon>
    </lineage>
</organism>
<dbReference type="RefSeq" id="WP_227023156.1">
    <property type="nucleotide sequence ID" value="NZ_BSRZ01000007.1"/>
</dbReference>
<dbReference type="Pfam" id="PF07730">
    <property type="entry name" value="HisKA_3"/>
    <property type="match status" value="1"/>
</dbReference>
<sequence length="415" mass="44088">MQIARPTAVRRLPATRRDSLIAVAALAGGLLLLSVHGYARWSPDWDPGLGRRLLPLLGVCAVLPFRRTAPLPALAWATPCMVLDVVMGVSFAVAYIYGDALYAASVYGRRRRCAEWLLAATAAATLLAAGLVGAVQRRFDDVVIAGAVAGLAWVGPVLSGMVVREHREKAEAQRRHAEQLARLAELDRRAAVAAERARMARELHDVIANHLSAVALHSSAVLTMSDLDRAEVRRAMEVIRDNSVRGLSEMRRMIWLLRDDRGDAADPAVTPRLADLDDLVARSTRADLDARLTVTGRARDLPGAVELAAYRIVQEALTNALKHAGSGRVDVLLEHRDDGVAVTVRSPLGPGAPRLPGAGSGLVGMRERAAVLGGTFAAGPEDGAWVVRAELPAAETPAGGAAIVPRTGRVEEGAA</sequence>
<feature type="transmembrane region" description="Helical" evidence="9">
    <location>
        <begin position="116"/>
        <end position="136"/>
    </location>
</feature>
<evidence type="ECO:0000256" key="9">
    <source>
        <dbReference type="SAM" id="Phobius"/>
    </source>
</evidence>
<evidence type="ECO:0000256" key="5">
    <source>
        <dbReference type="ARBA" id="ARBA00022741"/>
    </source>
</evidence>
<keyword evidence="13" id="KW-1185">Reference proteome</keyword>
<dbReference type="Proteomes" id="UP001165124">
    <property type="component" value="Unassembled WGS sequence"/>
</dbReference>
<dbReference type="InterPro" id="IPR011712">
    <property type="entry name" value="Sig_transdc_His_kin_sub3_dim/P"/>
</dbReference>
<dbReference type="CDD" id="cd16917">
    <property type="entry name" value="HATPase_UhpB-NarQ-NarX-like"/>
    <property type="match status" value="1"/>
</dbReference>
<dbReference type="InterPro" id="IPR003594">
    <property type="entry name" value="HATPase_dom"/>
</dbReference>
<dbReference type="EC" id="2.7.13.3" evidence="2"/>
<dbReference type="GO" id="GO:0016020">
    <property type="term" value="C:membrane"/>
    <property type="evidence" value="ECO:0007669"/>
    <property type="project" value="InterPro"/>
</dbReference>
<evidence type="ECO:0000256" key="3">
    <source>
        <dbReference type="ARBA" id="ARBA00022553"/>
    </source>
</evidence>
<evidence type="ECO:0000259" key="10">
    <source>
        <dbReference type="Pfam" id="PF02518"/>
    </source>
</evidence>
<evidence type="ECO:0000256" key="2">
    <source>
        <dbReference type="ARBA" id="ARBA00012438"/>
    </source>
</evidence>
<comment type="catalytic activity">
    <reaction evidence="1">
        <text>ATP + protein L-histidine = ADP + protein N-phospho-L-histidine.</text>
        <dbReference type="EC" id="2.7.13.3"/>
    </reaction>
</comment>
<dbReference type="Gene3D" id="3.30.565.10">
    <property type="entry name" value="Histidine kinase-like ATPase, C-terminal domain"/>
    <property type="match status" value="1"/>
</dbReference>
<reference evidence="12" key="1">
    <citation type="submission" date="2023-02" db="EMBL/GenBank/DDBJ databases">
        <title>Actinomadura rubrobrunea NBRC 14622.</title>
        <authorList>
            <person name="Ichikawa N."/>
            <person name="Sato H."/>
            <person name="Tonouchi N."/>
        </authorList>
    </citation>
    <scope>NUCLEOTIDE SEQUENCE</scope>
    <source>
        <strain evidence="12">NBRC 14622</strain>
    </source>
</reference>
<feature type="domain" description="Histidine kinase/HSP90-like ATPase" evidence="10">
    <location>
        <begin position="306"/>
        <end position="393"/>
    </location>
</feature>
<name>A0A9W6PV23_9ACTN</name>
<evidence type="ECO:0000259" key="11">
    <source>
        <dbReference type="Pfam" id="PF07730"/>
    </source>
</evidence>
<dbReference type="InterPro" id="IPR036890">
    <property type="entry name" value="HATPase_C_sf"/>
</dbReference>
<dbReference type="GO" id="GO:0005524">
    <property type="term" value="F:ATP binding"/>
    <property type="evidence" value="ECO:0007669"/>
    <property type="project" value="UniProtKB-KW"/>
</dbReference>
<evidence type="ECO:0000256" key="7">
    <source>
        <dbReference type="ARBA" id="ARBA00022840"/>
    </source>
</evidence>
<keyword evidence="9" id="KW-0812">Transmembrane</keyword>
<evidence type="ECO:0000313" key="13">
    <source>
        <dbReference type="Proteomes" id="UP001165124"/>
    </source>
</evidence>
<keyword evidence="3" id="KW-0597">Phosphoprotein</keyword>
<feature type="domain" description="Signal transduction histidine kinase subgroup 3 dimerisation and phosphoacceptor" evidence="11">
    <location>
        <begin position="195"/>
        <end position="260"/>
    </location>
</feature>